<comment type="cofactor">
    <cofactor evidence="1 11">
        <name>Zn(2+)</name>
        <dbReference type="ChEBI" id="CHEBI:29105"/>
    </cofactor>
</comment>
<evidence type="ECO:0000256" key="10">
    <source>
        <dbReference type="ARBA" id="ARBA00023136"/>
    </source>
</evidence>
<dbReference type="EMBL" id="JACHFD010000013">
    <property type="protein sequence ID" value="MBB5352530.1"/>
    <property type="molecule type" value="Genomic_DNA"/>
</dbReference>
<keyword evidence="8 11" id="KW-1133">Transmembrane helix</keyword>
<accession>A0A840VFD9</accession>
<dbReference type="GO" id="GO:0006508">
    <property type="term" value="P:proteolysis"/>
    <property type="evidence" value="ECO:0007669"/>
    <property type="project" value="UniProtKB-KW"/>
</dbReference>
<dbReference type="Pfam" id="PF02163">
    <property type="entry name" value="Peptidase_M50"/>
    <property type="match status" value="1"/>
</dbReference>
<evidence type="ECO:0000256" key="5">
    <source>
        <dbReference type="ARBA" id="ARBA00022692"/>
    </source>
</evidence>
<keyword evidence="4 13" id="KW-0645">Protease</keyword>
<keyword evidence="14" id="KW-1185">Reference proteome</keyword>
<sequence length="494" mass="54351">MTELRLPANFVMESIGPFTHVLLILVVILFFNLIIFVHELGHFWAAKWRGLRIDRFQIWFGKPIWKKEVNGVQYGLGWIPAGGFVALPQMAPMEAIEGDHRKDKEALPPISPLDKIIVAFAGPLFSFLLAFTAAVLIWVVGKPEDSIPTRQVGWVQKDSPAERAGFQRGDEIIAVNGNPVDMWVGTLDSVLMQVVTSKGQEISFTVNRPGVGEMTLVSEFEIPETEWWQRRAVRQVGISPMEGPVAIIPLSDSENAPAVLAGLEAGDLLLAFNDTPIVDSQQAFDFLQANGAEPVEVTVQRDGEEKVMTVTPVKPTSPVFDPPRYMIGATFVNEPGEDGGARQIWVRPSPVSQVVNVLRQMWVTVSSVASADSSLGIQHLSGPVGIGKIQFYSLLMDHPMNRLLEFMVLININLALLNLLPLPVLDGGHITIAVMESIARRPVNVKFLEVLQLGFVFLLFSVMIYVTSKDVADDFGMGSGPKREKLVFPAPAES</sequence>
<dbReference type="SUPFAM" id="SSF50156">
    <property type="entry name" value="PDZ domain-like"/>
    <property type="match status" value="2"/>
</dbReference>
<keyword evidence="11" id="KW-0479">Metal-binding</keyword>
<dbReference type="GO" id="GO:0016020">
    <property type="term" value="C:membrane"/>
    <property type="evidence" value="ECO:0007669"/>
    <property type="project" value="UniProtKB-SubCell"/>
</dbReference>
<dbReference type="InterPro" id="IPR004387">
    <property type="entry name" value="Pept_M50_Zn"/>
</dbReference>
<dbReference type="Gene3D" id="2.30.42.10">
    <property type="match status" value="2"/>
</dbReference>
<protein>
    <recommendedName>
        <fullName evidence="11">Zinc metalloprotease</fullName>
        <ecNumber evidence="11">3.4.24.-</ecNumber>
    </recommendedName>
</protein>
<evidence type="ECO:0000256" key="4">
    <source>
        <dbReference type="ARBA" id="ARBA00022670"/>
    </source>
</evidence>
<dbReference type="CDD" id="cd06163">
    <property type="entry name" value="S2P-M50_PDZ_RseP-like"/>
    <property type="match status" value="1"/>
</dbReference>
<dbReference type="GO" id="GO:0046872">
    <property type="term" value="F:metal ion binding"/>
    <property type="evidence" value="ECO:0007669"/>
    <property type="project" value="UniProtKB-KW"/>
</dbReference>
<proteinExistence type="inferred from homology"/>
<feature type="transmembrane region" description="Helical" evidence="11">
    <location>
        <begin position="403"/>
        <end position="425"/>
    </location>
</feature>
<evidence type="ECO:0000313" key="13">
    <source>
        <dbReference type="EMBL" id="MBB5352530.1"/>
    </source>
</evidence>
<feature type="transmembrane region" description="Helical" evidence="11">
    <location>
        <begin position="116"/>
        <end position="140"/>
    </location>
</feature>
<keyword evidence="6 11" id="KW-0378">Hydrolase</keyword>
<dbReference type="NCBIfam" id="TIGR00054">
    <property type="entry name" value="RIP metalloprotease RseP"/>
    <property type="match status" value="1"/>
</dbReference>
<dbReference type="InterPro" id="IPR041489">
    <property type="entry name" value="PDZ_6"/>
</dbReference>
<dbReference type="PANTHER" id="PTHR42837:SF2">
    <property type="entry name" value="MEMBRANE METALLOPROTEASE ARASP2, CHLOROPLASTIC-RELATED"/>
    <property type="match status" value="1"/>
</dbReference>
<dbReference type="EC" id="3.4.24.-" evidence="11"/>
<keyword evidence="5 11" id="KW-0812">Transmembrane</keyword>
<gene>
    <name evidence="13" type="ORF">HNR46_002776</name>
</gene>
<evidence type="ECO:0000256" key="1">
    <source>
        <dbReference type="ARBA" id="ARBA00001947"/>
    </source>
</evidence>
<feature type="domain" description="PDZ" evidence="12">
    <location>
        <begin position="155"/>
        <end position="210"/>
    </location>
</feature>
<evidence type="ECO:0000256" key="6">
    <source>
        <dbReference type="ARBA" id="ARBA00022801"/>
    </source>
</evidence>
<dbReference type="AlphaFoldDB" id="A0A840VFD9"/>
<dbReference type="GO" id="GO:0004222">
    <property type="term" value="F:metalloendopeptidase activity"/>
    <property type="evidence" value="ECO:0007669"/>
    <property type="project" value="InterPro"/>
</dbReference>
<dbReference type="InterPro" id="IPR008915">
    <property type="entry name" value="Peptidase_M50"/>
</dbReference>
<evidence type="ECO:0000259" key="12">
    <source>
        <dbReference type="PROSITE" id="PS50106"/>
    </source>
</evidence>
<reference evidence="13 14" key="1">
    <citation type="submission" date="2020-08" db="EMBL/GenBank/DDBJ databases">
        <title>Genomic Encyclopedia of Type Strains, Phase IV (KMG-IV): sequencing the most valuable type-strain genomes for metagenomic binning, comparative biology and taxonomic classification.</title>
        <authorList>
            <person name="Goeker M."/>
        </authorList>
    </citation>
    <scope>NUCLEOTIDE SEQUENCE [LARGE SCALE GENOMIC DNA]</scope>
    <source>
        <strain evidence="13 14">YC6886</strain>
    </source>
</reference>
<dbReference type="Pfam" id="PF17820">
    <property type="entry name" value="PDZ_6"/>
    <property type="match status" value="2"/>
</dbReference>
<organism evidence="13 14">
    <name type="scientific">Haloferula luteola</name>
    <dbReference type="NCBI Taxonomy" id="595692"/>
    <lineage>
        <taxon>Bacteria</taxon>
        <taxon>Pseudomonadati</taxon>
        <taxon>Verrucomicrobiota</taxon>
        <taxon>Verrucomicrobiia</taxon>
        <taxon>Verrucomicrobiales</taxon>
        <taxon>Verrucomicrobiaceae</taxon>
        <taxon>Haloferula</taxon>
    </lineage>
</organism>
<evidence type="ECO:0000256" key="11">
    <source>
        <dbReference type="RuleBase" id="RU362031"/>
    </source>
</evidence>
<evidence type="ECO:0000256" key="2">
    <source>
        <dbReference type="ARBA" id="ARBA00004141"/>
    </source>
</evidence>
<evidence type="ECO:0000256" key="9">
    <source>
        <dbReference type="ARBA" id="ARBA00023049"/>
    </source>
</evidence>
<dbReference type="InterPro" id="IPR001478">
    <property type="entry name" value="PDZ"/>
</dbReference>
<feature type="transmembrane region" description="Helical" evidence="11">
    <location>
        <begin position="445"/>
        <end position="467"/>
    </location>
</feature>
<dbReference type="SMART" id="SM00228">
    <property type="entry name" value="PDZ"/>
    <property type="match status" value="2"/>
</dbReference>
<evidence type="ECO:0000256" key="7">
    <source>
        <dbReference type="ARBA" id="ARBA00022833"/>
    </source>
</evidence>
<evidence type="ECO:0000256" key="8">
    <source>
        <dbReference type="ARBA" id="ARBA00022989"/>
    </source>
</evidence>
<dbReference type="Proteomes" id="UP000557717">
    <property type="component" value="Unassembled WGS sequence"/>
</dbReference>
<evidence type="ECO:0000313" key="14">
    <source>
        <dbReference type="Proteomes" id="UP000557717"/>
    </source>
</evidence>
<evidence type="ECO:0000256" key="3">
    <source>
        <dbReference type="ARBA" id="ARBA00007931"/>
    </source>
</evidence>
<comment type="caution">
    <text evidence="13">The sequence shown here is derived from an EMBL/GenBank/DDBJ whole genome shotgun (WGS) entry which is preliminary data.</text>
</comment>
<comment type="subcellular location">
    <subcellularLocation>
        <location evidence="2">Membrane</location>
        <topology evidence="2">Multi-pass membrane protein</topology>
    </subcellularLocation>
</comment>
<keyword evidence="9 11" id="KW-0482">Metalloprotease</keyword>
<name>A0A840VFD9_9BACT</name>
<dbReference type="RefSeq" id="WP_184019642.1">
    <property type="nucleotide sequence ID" value="NZ_JACHFD010000013.1"/>
</dbReference>
<dbReference type="PANTHER" id="PTHR42837">
    <property type="entry name" value="REGULATOR OF SIGMA-E PROTEASE RSEP"/>
    <property type="match status" value="1"/>
</dbReference>
<dbReference type="InterPro" id="IPR036034">
    <property type="entry name" value="PDZ_sf"/>
</dbReference>
<keyword evidence="10 11" id="KW-0472">Membrane</keyword>
<keyword evidence="7 11" id="KW-0862">Zinc</keyword>
<dbReference type="PROSITE" id="PS50106">
    <property type="entry name" value="PDZ"/>
    <property type="match status" value="1"/>
</dbReference>
<feature type="transmembrane region" description="Helical" evidence="11">
    <location>
        <begin position="21"/>
        <end position="45"/>
    </location>
</feature>
<comment type="similarity">
    <text evidence="3 11">Belongs to the peptidase M50B family.</text>
</comment>